<name>A0A1I4DSZ7_9HYPH</name>
<dbReference type="Proteomes" id="UP000323300">
    <property type="component" value="Unassembled WGS sequence"/>
</dbReference>
<dbReference type="EMBL" id="FOSL01000019">
    <property type="protein sequence ID" value="SFK96163.1"/>
    <property type="molecule type" value="Genomic_DNA"/>
</dbReference>
<evidence type="ECO:0000313" key="2">
    <source>
        <dbReference type="Proteomes" id="UP000323300"/>
    </source>
</evidence>
<accession>A0A1I4DSZ7</accession>
<keyword evidence="2" id="KW-1185">Reference proteome</keyword>
<sequence length="155" mass="17917">MVKANEKIAKRIAHNQAFDGYAAWRMLKDINSEIFSLERNKSAVPFELVRLRWLIVRARELRKASEDNKRARPSLVPRLPIEPQAADEFDAFEFVDRYRALGGRRIAWVMGERITLGPTDSDTPEARELWLRIWSPSAPTVRNAISEALLVRGRF</sequence>
<reference evidence="1 2" key="1">
    <citation type="submission" date="2016-10" db="EMBL/GenBank/DDBJ databases">
        <authorList>
            <person name="Varghese N."/>
            <person name="Submissions S."/>
        </authorList>
    </citation>
    <scope>NUCLEOTIDE SEQUENCE [LARGE SCALE GENOMIC DNA]</scope>
    <source>
        <strain evidence="1 2">DSM 21822</strain>
    </source>
</reference>
<protein>
    <submittedName>
        <fullName evidence="1">Uncharacterized protein</fullName>
    </submittedName>
</protein>
<gene>
    <name evidence="1" type="ORF">SAMN04488498_11962</name>
</gene>
<dbReference type="AlphaFoldDB" id="A0A1I4DSZ7"/>
<organism evidence="1 2">
    <name type="scientific">Neomesorhizobium albiziae</name>
    <dbReference type="NCBI Taxonomy" id="335020"/>
    <lineage>
        <taxon>Bacteria</taxon>
        <taxon>Pseudomonadati</taxon>
        <taxon>Pseudomonadota</taxon>
        <taxon>Alphaproteobacteria</taxon>
        <taxon>Hyphomicrobiales</taxon>
        <taxon>Phyllobacteriaceae</taxon>
        <taxon>Neomesorhizobium</taxon>
    </lineage>
</organism>
<proteinExistence type="predicted"/>
<evidence type="ECO:0000313" key="1">
    <source>
        <dbReference type="EMBL" id="SFK96163.1"/>
    </source>
</evidence>